<name>A0A9W8HZN2_9FUNG</name>
<reference evidence="3" key="1">
    <citation type="submission" date="2022-07" db="EMBL/GenBank/DDBJ databases">
        <title>Phylogenomic reconstructions and comparative analyses of Kickxellomycotina fungi.</title>
        <authorList>
            <person name="Reynolds N.K."/>
            <person name="Stajich J.E."/>
            <person name="Barry K."/>
            <person name="Grigoriev I.V."/>
            <person name="Crous P."/>
            <person name="Smith M.E."/>
        </authorList>
    </citation>
    <scope>NUCLEOTIDE SEQUENCE</scope>
    <source>
        <strain evidence="3">NRRL 1565</strain>
    </source>
</reference>
<dbReference type="AlphaFoldDB" id="A0A9W8HZN2"/>
<feature type="transmembrane region" description="Helical" evidence="2">
    <location>
        <begin position="185"/>
        <end position="207"/>
    </location>
</feature>
<comment type="caution">
    <text evidence="3">The sequence shown here is derived from an EMBL/GenBank/DDBJ whole genome shotgun (WGS) entry which is preliminary data.</text>
</comment>
<dbReference type="Proteomes" id="UP001140094">
    <property type="component" value="Unassembled WGS sequence"/>
</dbReference>
<evidence type="ECO:0000256" key="2">
    <source>
        <dbReference type="SAM" id="Phobius"/>
    </source>
</evidence>
<protein>
    <submittedName>
        <fullName evidence="3">Uncharacterized protein</fullName>
    </submittedName>
</protein>
<keyword evidence="4" id="KW-1185">Reference proteome</keyword>
<sequence>MDLVTDTVTMLTPKCIMQTAGRTVMQRIVHPGEEASTFSDTHDELETFGNVFTNGGVLEEVTMNDNDIASNSESDNISDVEHKDNDDDKEATYSEVRSGVFCDNKKCGKSQDWLTHKPNVAAGWATGSISLVLGLALAFGMGGWHTWAFGDGVLAMIELCISQYLRAAVGMSLENAKALYKASMFFNYHAGVELAHVVAVLTIQLVVHFNPLRKPQWQRYLVLASRLLNLCLTAVVLAGVVVMFDAESNGPGLRLLQGVAFAIVLLCFVLGIAAPTFTMRKVGASLYKRHYAVLFISLQLMAVWAVYFGSRGFVALDSPARNSQVAFYLLGYMPLMLMVAVFVASKAPLYFNFELASDWHSRS</sequence>
<dbReference type="EMBL" id="JANBUO010000113">
    <property type="protein sequence ID" value="KAJ2807385.1"/>
    <property type="molecule type" value="Genomic_DNA"/>
</dbReference>
<feature type="region of interest" description="Disordered" evidence="1">
    <location>
        <begin position="69"/>
        <end position="89"/>
    </location>
</feature>
<keyword evidence="2" id="KW-0812">Transmembrane</keyword>
<feature type="transmembrane region" description="Helical" evidence="2">
    <location>
        <begin position="256"/>
        <end position="279"/>
    </location>
</feature>
<evidence type="ECO:0000256" key="1">
    <source>
        <dbReference type="SAM" id="MobiDB-lite"/>
    </source>
</evidence>
<keyword evidence="2" id="KW-0472">Membrane</keyword>
<proteinExistence type="predicted"/>
<organism evidence="3 4">
    <name type="scientific">Coemansia guatemalensis</name>
    <dbReference type="NCBI Taxonomy" id="2761395"/>
    <lineage>
        <taxon>Eukaryota</taxon>
        <taxon>Fungi</taxon>
        <taxon>Fungi incertae sedis</taxon>
        <taxon>Zoopagomycota</taxon>
        <taxon>Kickxellomycotina</taxon>
        <taxon>Kickxellomycetes</taxon>
        <taxon>Kickxellales</taxon>
        <taxon>Kickxellaceae</taxon>
        <taxon>Coemansia</taxon>
    </lineage>
</organism>
<accession>A0A9W8HZN2</accession>
<evidence type="ECO:0000313" key="3">
    <source>
        <dbReference type="EMBL" id="KAJ2807385.1"/>
    </source>
</evidence>
<feature type="transmembrane region" description="Helical" evidence="2">
    <location>
        <begin position="121"/>
        <end position="140"/>
    </location>
</feature>
<feature type="transmembrane region" description="Helical" evidence="2">
    <location>
        <begin position="291"/>
        <end position="310"/>
    </location>
</feature>
<keyword evidence="2" id="KW-1133">Transmembrane helix</keyword>
<feature type="compositionally biased region" description="Basic and acidic residues" evidence="1">
    <location>
        <begin position="79"/>
        <end position="89"/>
    </location>
</feature>
<feature type="transmembrane region" description="Helical" evidence="2">
    <location>
        <begin position="227"/>
        <end position="244"/>
    </location>
</feature>
<dbReference type="OrthoDB" id="5553747at2759"/>
<feature type="transmembrane region" description="Helical" evidence="2">
    <location>
        <begin position="325"/>
        <end position="344"/>
    </location>
</feature>
<gene>
    <name evidence="3" type="ORF">H4R20_001313</name>
</gene>
<evidence type="ECO:0000313" key="4">
    <source>
        <dbReference type="Proteomes" id="UP001140094"/>
    </source>
</evidence>